<accession>A0A350P0T3</accession>
<keyword evidence="2" id="KW-0238">DNA-binding</keyword>
<comment type="caution">
    <text evidence="5">The sequence shown here is derived from an EMBL/GenBank/DDBJ whole genome shotgun (WGS) entry which is preliminary data.</text>
</comment>
<dbReference type="Proteomes" id="UP000263517">
    <property type="component" value="Unassembled WGS sequence"/>
</dbReference>
<dbReference type="EMBL" id="DNAN01000139">
    <property type="protein sequence ID" value="HAW74900.1"/>
    <property type="molecule type" value="Genomic_DNA"/>
</dbReference>
<evidence type="ECO:0000256" key="1">
    <source>
        <dbReference type="ARBA" id="ARBA00023015"/>
    </source>
</evidence>
<keyword evidence="3" id="KW-0804">Transcription</keyword>
<dbReference type="InterPro" id="IPR009057">
    <property type="entry name" value="Homeodomain-like_sf"/>
</dbReference>
<evidence type="ECO:0000313" key="5">
    <source>
        <dbReference type="EMBL" id="HAW74900.1"/>
    </source>
</evidence>
<dbReference type="InterPro" id="IPR050204">
    <property type="entry name" value="AraC_XylS_family_regulators"/>
</dbReference>
<dbReference type="Pfam" id="PF12833">
    <property type="entry name" value="HTH_18"/>
    <property type="match status" value="1"/>
</dbReference>
<name>A0A350P0T3_9ALTE</name>
<dbReference type="SMART" id="SM00342">
    <property type="entry name" value="HTH_ARAC"/>
    <property type="match status" value="1"/>
</dbReference>
<evidence type="ECO:0000259" key="4">
    <source>
        <dbReference type="PROSITE" id="PS01124"/>
    </source>
</evidence>
<evidence type="ECO:0000313" key="6">
    <source>
        <dbReference type="Proteomes" id="UP000263517"/>
    </source>
</evidence>
<dbReference type="PANTHER" id="PTHR46796:SF13">
    <property type="entry name" value="HTH-TYPE TRANSCRIPTIONAL ACTIVATOR RHAS"/>
    <property type="match status" value="1"/>
</dbReference>
<dbReference type="PANTHER" id="PTHR46796">
    <property type="entry name" value="HTH-TYPE TRANSCRIPTIONAL ACTIVATOR RHAS-RELATED"/>
    <property type="match status" value="1"/>
</dbReference>
<evidence type="ECO:0000256" key="2">
    <source>
        <dbReference type="ARBA" id="ARBA00023125"/>
    </source>
</evidence>
<dbReference type="AlphaFoldDB" id="A0A350P0T3"/>
<dbReference type="Gene3D" id="1.10.10.60">
    <property type="entry name" value="Homeodomain-like"/>
    <property type="match status" value="1"/>
</dbReference>
<dbReference type="GO" id="GO:0003700">
    <property type="term" value="F:DNA-binding transcription factor activity"/>
    <property type="evidence" value="ECO:0007669"/>
    <property type="project" value="InterPro"/>
</dbReference>
<feature type="domain" description="HTH araC/xylS-type" evidence="4">
    <location>
        <begin position="124"/>
        <end position="230"/>
    </location>
</feature>
<protein>
    <submittedName>
        <fullName evidence="5">AraC family transcriptional regulator</fullName>
    </submittedName>
</protein>
<reference evidence="5 6" key="1">
    <citation type="journal article" date="2018" name="Nat. Biotechnol.">
        <title>A standardized bacterial taxonomy based on genome phylogeny substantially revises the tree of life.</title>
        <authorList>
            <person name="Parks D.H."/>
            <person name="Chuvochina M."/>
            <person name="Waite D.W."/>
            <person name="Rinke C."/>
            <person name="Skarshewski A."/>
            <person name="Chaumeil P.A."/>
            <person name="Hugenholtz P."/>
        </authorList>
    </citation>
    <scope>NUCLEOTIDE SEQUENCE [LARGE SCALE GENOMIC DNA]</scope>
    <source>
        <strain evidence="5">UBA11978</strain>
    </source>
</reference>
<proteinExistence type="predicted"/>
<dbReference type="GO" id="GO:0043565">
    <property type="term" value="F:sequence-specific DNA binding"/>
    <property type="evidence" value="ECO:0007669"/>
    <property type="project" value="InterPro"/>
</dbReference>
<gene>
    <name evidence="5" type="ORF">DCW74_04090</name>
</gene>
<dbReference type="PROSITE" id="PS01124">
    <property type="entry name" value="HTH_ARAC_FAMILY_2"/>
    <property type="match status" value="1"/>
</dbReference>
<evidence type="ECO:0000256" key="3">
    <source>
        <dbReference type="ARBA" id="ARBA00023163"/>
    </source>
</evidence>
<dbReference type="SUPFAM" id="SSF46689">
    <property type="entry name" value="Homeodomain-like"/>
    <property type="match status" value="1"/>
</dbReference>
<keyword evidence="1" id="KW-0805">Transcription regulation</keyword>
<sequence length="230" mass="25739">MWSASVIQASPLEKTLHADAGSGVIFNLSGEVTIDNETLTEGVIMLPVKSKAGNVLFTSGAKLAGIRFHPAAGYSVMMQHYDKPTLLTPEQDHHSFYQIYSELRIKKDNKSRVKAIYQWAAHTLKAVNTIPDSLEQALKLIGQVETLAALSAQINMSQRQIERHFRLWLGITPKHYQRILRAKAAIDFLRTHSKANLAEVAFLFGYSDQAHMTREFHQIACVTPGRIKLS</sequence>
<dbReference type="InterPro" id="IPR018060">
    <property type="entry name" value="HTH_AraC"/>
</dbReference>
<organism evidence="5 6">
    <name type="scientific">Alteromonas australica</name>
    <dbReference type="NCBI Taxonomy" id="589873"/>
    <lineage>
        <taxon>Bacteria</taxon>
        <taxon>Pseudomonadati</taxon>
        <taxon>Pseudomonadota</taxon>
        <taxon>Gammaproteobacteria</taxon>
        <taxon>Alteromonadales</taxon>
        <taxon>Alteromonadaceae</taxon>
        <taxon>Alteromonas/Salinimonas group</taxon>
        <taxon>Alteromonas</taxon>
    </lineage>
</organism>